<dbReference type="EMBL" id="LR536450">
    <property type="protein sequence ID" value="VFU07004.1"/>
    <property type="molecule type" value="Genomic_DNA"/>
</dbReference>
<feature type="transmembrane region" description="Helical" evidence="1">
    <location>
        <begin position="36"/>
        <end position="53"/>
    </location>
</feature>
<gene>
    <name evidence="2" type="ORF">MTUNDRAET4_0111</name>
</gene>
<reference evidence="2 3" key="1">
    <citation type="submission" date="2019-03" db="EMBL/GenBank/DDBJ databases">
        <authorList>
            <person name="Kox A.R. M."/>
        </authorList>
    </citation>
    <scope>NUCLEOTIDE SEQUENCE [LARGE SCALE GENOMIC DNA]</scope>
    <source>
        <strain evidence="2">MTUNDRAET4 annotated genome</strain>
    </source>
</reference>
<sequence length="54" mass="5376">MSLISRISKAVAPRDLMLAVGLGLLGYGLSLVSVPAAFAAPGAILIGVAIFGVH</sequence>
<protein>
    <submittedName>
        <fullName evidence="2">Uncharacterized protein</fullName>
    </submittedName>
</protein>
<dbReference type="KEGG" id="mtun:MTUNDRAET4_0111"/>
<dbReference type="AlphaFoldDB" id="A0A4U8YZY1"/>
<dbReference type="RefSeq" id="WP_166795829.1">
    <property type="nucleotide sequence ID" value="NZ_CP139089.1"/>
</dbReference>
<name>A0A4U8YZY1_METTU</name>
<proteinExistence type="predicted"/>
<keyword evidence="1" id="KW-1133">Transmembrane helix</keyword>
<dbReference type="Proteomes" id="UP000294360">
    <property type="component" value="Chromosome"/>
</dbReference>
<evidence type="ECO:0000313" key="2">
    <source>
        <dbReference type="EMBL" id="VFU07004.1"/>
    </source>
</evidence>
<organism evidence="2 3">
    <name type="scientific">Methylocella tundrae</name>
    <dbReference type="NCBI Taxonomy" id="227605"/>
    <lineage>
        <taxon>Bacteria</taxon>
        <taxon>Pseudomonadati</taxon>
        <taxon>Pseudomonadota</taxon>
        <taxon>Alphaproteobacteria</taxon>
        <taxon>Hyphomicrobiales</taxon>
        <taxon>Beijerinckiaceae</taxon>
        <taxon>Methylocella</taxon>
    </lineage>
</organism>
<accession>A0A4U8YZY1</accession>
<keyword evidence="1" id="KW-0472">Membrane</keyword>
<evidence type="ECO:0000256" key="1">
    <source>
        <dbReference type="SAM" id="Phobius"/>
    </source>
</evidence>
<keyword evidence="1" id="KW-0812">Transmembrane</keyword>
<evidence type="ECO:0000313" key="3">
    <source>
        <dbReference type="Proteomes" id="UP000294360"/>
    </source>
</evidence>